<dbReference type="EMBL" id="QWIK01002081">
    <property type="protein sequence ID" value="RMX90912.1"/>
    <property type="molecule type" value="Genomic_DNA"/>
</dbReference>
<evidence type="ECO:0000313" key="3">
    <source>
        <dbReference type="EMBL" id="RMX90912.1"/>
    </source>
</evidence>
<reference evidence="6 7" key="1">
    <citation type="journal article" date="2018" name="BMC Genomics">
        <title>Genomic evidence for intraspecific hybridization in a clonal and extremely halotolerant yeast.</title>
        <authorList>
            <person name="Gostincar C."/>
            <person name="Stajich J.E."/>
            <person name="Zupancic J."/>
            <person name="Zalar P."/>
            <person name="Gunde-Cimerman N."/>
        </authorList>
    </citation>
    <scope>NUCLEOTIDE SEQUENCE [LARGE SCALE GENOMIC DNA]</scope>
    <source>
        <strain evidence="5 7">EXF-6651</strain>
        <strain evidence="3 9">EXF-6654</strain>
        <strain evidence="2 8">EXF-6656</strain>
        <strain evidence="4 6">EXF-6669</strain>
    </source>
</reference>
<evidence type="ECO:0000313" key="7">
    <source>
        <dbReference type="Proteomes" id="UP000276864"/>
    </source>
</evidence>
<protein>
    <submittedName>
        <fullName evidence="2">Uncharacterized protein</fullName>
    </submittedName>
</protein>
<evidence type="ECO:0000313" key="8">
    <source>
        <dbReference type="Proteomes" id="UP000281245"/>
    </source>
</evidence>
<dbReference type="EMBL" id="QWIJ01000242">
    <property type="protein sequence ID" value="RMX85111.1"/>
    <property type="molecule type" value="Genomic_DNA"/>
</dbReference>
<feature type="compositionally biased region" description="Polar residues" evidence="1">
    <location>
        <begin position="31"/>
        <end position="41"/>
    </location>
</feature>
<accession>A0A3M6X306</accession>
<dbReference type="Proteomes" id="UP000282582">
    <property type="component" value="Unassembled WGS sequence"/>
</dbReference>
<dbReference type="Proteomes" id="UP000281245">
    <property type="component" value="Unassembled WGS sequence"/>
</dbReference>
<evidence type="ECO:0000313" key="5">
    <source>
        <dbReference type="EMBL" id="RMY09078.1"/>
    </source>
</evidence>
<feature type="region of interest" description="Disordered" evidence="1">
    <location>
        <begin position="1"/>
        <end position="206"/>
    </location>
</feature>
<dbReference type="EMBL" id="QWIM01002710">
    <property type="protein sequence ID" value="RMY09078.1"/>
    <property type="molecule type" value="Genomic_DNA"/>
</dbReference>
<dbReference type="Proteomes" id="UP000271337">
    <property type="component" value="Unassembled WGS sequence"/>
</dbReference>
<sequence length="206" mass="22837">MDRQQKHPEPSGSQTPGWRKTHSPHSTTPHNTEANNATLRQSNERTHTSQPTQSGRGAANTAHPFAFIMYGAPSDSTTQARKREVRSEAAKRSAERRRNTMEQRRSEQRGRRDTSVRRKKAEASRQASSPAQPHAASTPSVSRESSQNDTGESARPTSQSSHQQTAAPQREVSVQASGRFRQYEEATPEAPKLPSLAEILRPSRPP</sequence>
<dbReference type="Proteomes" id="UP000276864">
    <property type="component" value="Unassembled WGS sequence"/>
</dbReference>
<comment type="caution">
    <text evidence="2">The sequence shown here is derived from an EMBL/GenBank/DDBJ whole genome shotgun (WGS) entry which is preliminary data.</text>
</comment>
<feature type="compositionally biased region" description="Polar residues" evidence="1">
    <location>
        <begin position="141"/>
        <end position="176"/>
    </location>
</feature>
<evidence type="ECO:0000256" key="1">
    <source>
        <dbReference type="SAM" id="MobiDB-lite"/>
    </source>
</evidence>
<evidence type="ECO:0000313" key="6">
    <source>
        <dbReference type="Proteomes" id="UP000271337"/>
    </source>
</evidence>
<evidence type="ECO:0000313" key="9">
    <source>
        <dbReference type="Proteomes" id="UP000282582"/>
    </source>
</evidence>
<dbReference type="AlphaFoldDB" id="A0A3M6X306"/>
<name>A0A3M6X306_HORWE</name>
<dbReference type="OrthoDB" id="3897962at2759"/>
<evidence type="ECO:0000313" key="2">
    <source>
        <dbReference type="EMBL" id="RMX85111.1"/>
    </source>
</evidence>
<dbReference type="EMBL" id="QWIL01002199">
    <property type="protein sequence ID" value="RMX96150.1"/>
    <property type="molecule type" value="Genomic_DNA"/>
</dbReference>
<gene>
    <name evidence="5" type="ORF">D0866_14672</name>
    <name evidence="4" type="ORF">D0867_13249</name>
    <name evidence="3" type="ORF">D0868_14300</name>
    <name evidence="2" type="ORF">D0869_04077</name>
</gene>
<evidence type="ECO:0000313" key="4">
    <source>
        <dbReference type="EMBL" id="RMX96150.1"/>
    </source>
</evidence>
<organism evidence="2 8">
    <name type="scientific">Hortaea werneckii</name>
    <name type="common">Black yeast</name>
    <name type="synonym">Cladosporium werneckii</name>
    <dbReference type="NCBI Taxonomy" id="91943"/>
    <lineage>
        <taxon>Eukaryota</taxon>
        <taxon>Fungi</taxon>
        <taxon>Dikarya</taxon>
        <taxon>Ascomycota</taxon>
        <taxon>Pezizomycotina</taxon>
        <taxon>Dothideomycetes</taxon>
        <taxon>Dothideomycetidae</taxon>
        <taxon>Mycosphaerellales</taxon>
        <taxon>Teratosphaeriaceae</taxon>
        <taxon>Hortaea</taxon>
    </lineage>
</organism>
<proteinExistence type="predicted"/>
<feature type="compositionally biased region" description="Low complexity" evidence="1">
    <location>
        <begin position="124"/>
        <end position="140"/>
    </location>
</feature>
<feature type="compositionally biased region" description="Basic and acidic residues" evidence="1">
    <location>
        <begin position="81"/>
        <end position="116"/>
    </location>
</feature>